<dbReference type="GO" id="GO:0008324">
    <property type="term" value="F:monoatomic cation transmembrane transporter activity"/>
    <property type="evidence" value="ECO:0007669"/>
    <property type="project" value="InterPro"/>
</dbReference>
<dbReference type="InterPro" id="IPR003445">
    <property type="entry name" value="Cat_transpt"/>
</dbReference>
<evidence type="ECO:0000256" key="4">
    <source>
        <dbReference type="ARBA" id="ARBA00022692"/>
    </source>
</evidence>
<feature type="transmembrane region" description="Helical" evidence="8">
    <location>
        <begin position="88"/>
        <end position="112"/>
    </location>
</feature>
<comment type="caution">
    <text evidence="9">The sequence shown here is derived from an EMBL/GenBank/DDBJ whole genome shotgun (WGS) entry which is preliminary data.</text>
</comment>
<feature type="transmembrane region" description="Helical" evidence="8">
    <location>
        <begin position="54"/>
        <end position="76"/>
    </location>
</feature>
<gene>
    <name evidence="9" type="ORF">CJP73_05215</name>
</gene>
<evidence type="ECO:0000256" key="7">
    <source>
        <dbReference type="ARBA" id="ARBA00023136"/>
    </source>
</evidence>
<keyword evidence="7 8" id="KW-0472">Membrane</keyword>
<organism evidence="9 10">
    <name type="scientific">Neopusillimonas maritima</name>
    <dbReference type="NCBI Taxonomy" id="2026239"/>
    <lineage>
        <taxon>Bacteria</taxon>
        <taxon>Pseudomonadati</taxon>
        <taxon>Pseudomonadota</taxon>
        <taxon>Betaproteobacteria</taxon>
        <taxon>Burkholderiales</taxon>
        <taxon>Alcaligenaceae</taxon>
        <taxon>Neopusillimonas</taxon>
    </lineage>
</organism>
<feature type="transmembrane region" description="Helical" evidence="8">
    <location>
        <begin position="417"/>
        <end position="437"/>
    </location>
</feature>
<sequence>MRHWHPRHTLYTYRRVKKTGRINVSPPLVLTAGFAILSLIGMGLLLLPFSTHQGVSAFAALFSAVSAVTITGLTTVDIGTTYTPVGQAILIGLVQIGGLGFVTLSVTAALALGKRISLQHQALAQEAFNQTSVSTVRQIAYAIIKITFVIEIIGIAVFTFWWWQNTPFLQALGQGIFHGISAFNNAGMSISTTQIIDYAGDPVIILGTTLLIILGGIGFSVIHDVRQKRSWRRLMPYTRIVILGTLALNIIGFCLIWLMERNNPATFAPLSMGDQALAAWLQTITTRTAGFNSVAISELNDSTTVLMMLFMFIGGGSLSLASGIKIGTFIVLMAAARAYIFQHAQPTLLNRAISEDTVQKSLALLLVTSLLIFFATLLMTLFESAPFISILFEVVSAISTTGLSRDLTPTLSPASQILVILLMFVGRLGPLALIYSLSAKRRGHIRYPETTFQVG</sequence>
<evidence type="ECO:0000256" key="5">
    <source>
        <dbReference type="ARBA" id="ARBA00022989"/>
    </source>
</evidence>
<dbReference type="PANTHER" id="PTHR32024:SF1">
    <property type="entry name" value="KTR SYSTEM POTASSIUM UPTAKE PROTEIN B"/>
    <property type="match status" value="1"/>
</dbReference>
<feature type="transmembrane region" description="Helical" evidence="8">
    <location>
        <begin position="203"/>
        <end position="225"/>
    </location>
</feature>
<evidence type="ECO:0000256" key="2">
    <source>
        <dbReference type="ARBA" id="ARBA00022448"/>
    </source>
</evidence>
<evidence type="ECO:0000256" key="3">
    <source>
        <dbReference type="ARBA" id="ARBA00022475"/>
    </source>
</evidence>
<protein>
    <submittedName>
        <fullName evidence="9">Potassium transporter</fullName>
    </submittedName>
</protein>
<keyword evidence="3" id="KW-1003">Cell membrane</keyword>
<dbReference type="OrthoDB" id="9810952at2"/>
<reference evidence="9 10" key="1">
    <citation type="submission" date="2017-08" db="EMBL/GenBank/DDBJ databases">
        <title>Pusillimonas indicus sp. nov., a member of the family Alcaligenaceae isolated from surface seawater.</title>
        <authorList>
            <person name="Li J."/>
        </authorList>
    </citation>
    <scope>NUCLEOTIDE SEQUENCE [LARGE SCALE GENOMIC DNA]</scope>
    <source>
        <strain evidence="9 10">L52-1-41</strain>
    </source>
</reference>
<evidence type="ECO:0000313" key="10">
    <source>
        <dbReference type="Proteomes" id="UP000266206"/>
    </source>
</evidence>
<feature type="transmembrane region" description="Helical" evidence="8">
    <location>
        <begin position="237"/>
        <end position="259"/>
    </location>
</feature>
<dbReference type="GO" id="GO:0005886">
    <property type="term" value="C:plasma membrane"/>
    <property type="evidence" value="ECO:0007669"/>
    <property type="project" value="UniProtKB-SubCell"/>
</dbReference>
<feature type="transmembrane region" description="Helical" evidence="8">
    <location>
        <begin position="361"/>
        <end position="382"/>
    </location>
</feature>
<dbReference type="GO" id="GO:0030001">
    <property type="term" value="P:metal ion transport"/>
    <property type="evidence" value="ECO:0007669"/>
    <property type="project" value="UniProtKB-ARBA"/>
</dbReference>
<dbReference type="EMBL" id="NQYH01000002">
    <property type="protein sequence ID" value="RIY41842.1"/>
    <property type="molecule type" value="Genomic_DNA"/>
</dbReference>
<comment type="subcellular location">
    <subcellularLocation>
        <location evidence="1">Cell membrane</location>
        <topology evidence="1">Multi-pass membrane protein</topology>
    </subcellularLocation>
</comment>
<dbReference type="Proteomes" id="UP000266206">
    <property type="component" value="Unassembled WGS sequence"/>
</dbReference>
<accession>A0A3A1YUF3</accession>
<keyword evidence="4 8" id="KW-0812">Transmembrane</keyword>
<feature type="transmembrane region" description="Helical" evidence="8">
    <location>
        <begin position="307"/>
        <end position="340"/>
    </location>
</feature>
<keyword evidence="6" id="KW-0406">Ion transport</keyword>
<dbReference type="AlphaFoldDB" id="A0A3A1YUF3"/>
<dbReference type="PANTHER" id="PTHR32024">
    <property type="entry name" value="TRK SYSTEM POTASSIUM UPTAKE PROTEIN TRKG-RELATED"/>
    <property type="match status" value="1"/>
</dbReference>
<proteinExistence type="predicted"/>
<name>A0A3A1YUF3_9BURK</name>
<evidence type="ECO:0000256" key="8">
    <source>
        <dbReference type="SAM" id="Phobius"/>
    </source>
</evidence>
<evidence type="ECO:0000313" key="9">
    <source>
        <dbReference type="EMBL" id="RIY41842.1"/>
    </source>
</evidence>
<feature type="transmembrane region" description="Helical" evidence="8">
    <location>
        <begin position="139"/>
        <end position="163"/>
    </location>
</feature>
<dbReference type="RefSeq" id="WP_119515692.1">
    <property type="nucleotide sequence ID" value="NZ_NQYH01000002.1"/>
</dbReference>
<evidence type="ECO:0000256" key="1">
    <source>
        <dbReference type="ARBA" id="ARBA00004651"/>
    </source>
</evidence>
<feature type="transmembrane region" description="Helical" evidence="8">
    <location>
        <begin position="28"/>
        <end position="47"/>
    </location>
</feature>
<keyword evidence="2" id="KW-0813">Transport</keyword>
<keyword evidence="5 8" id="KW-1133">Transmembrane helix</keyword>
<dbReference type="Pfam" id="PF02386">
    <property type="entry name" value="TrkH"/>
    <property type="match status" value="1"/>
</dbReference>
<evidence type="ECO:0000256" key="6">
    <source>
        <dbReference type="ARBA" id="ARBA00023065"/>
    </source>
</evidence>